<evidence type="ECO:0000313" key="5">
    <source>
        <dbReference type="EMBL" id="KAK3757465.1"/>
    </source>
</evidence>
<feature type="signal peptide" evidence="3">
    <location>
        <begin position="1"/>
        <end position="22"/>
    </location>
</feature>
<dbReference type="CDD" id="cd00087">
    <property type="entry name" value="FReD"/>
    <property type="match status" value="1"/>
</dbReference>
<dbReference type="InterPro" id="IPR014716">
    <property type="entry name" value="Fibrinogen_a/b/g_C_1"/>
</dbReference>
<keyword evidence="6" id="KW-1185">Reference proteome</keyword>
<dbReference type="InterPro" id="IPR002181">
    <property type="entry name" value="Fibrinogen_a/b/g_C_dom"/>
</dbReference>
<dbReference type="GO" id="GO:0005615">
    <property type="term" value="C:extracellular space"/>
    <property type="evidence" value="ECO:0007669"/>
    <property type="project" value="TreeGrafter"/>
</dbReference>
<dbReference type="InterPro" id="IPR020837">
    <property type="entry name" value="Fibrinogen_CS"/>
</dbReference>
<dbReference type="PROSITE" id="PS00514">
    <property type="entry name" value="FIBRINOGEN_C_1"/>
    <property type="match status" value="1"/>
</dbReference>
<keyword evidence="2" id="KW-0175">Coiled coil</keyword>
<proteinExistence type="predicted"/>
<feature type="coiled-coil region" evidence="2">
    <location>
        <begin position="184"/>
        <end position="211"/>
    </location>
</feature>
<name>A0AAE0YV63_9GAST</name>
<dbReference type="SMART" id="SM00186">
    <property type="entry name" value="FBG"/>
    <property type="match status" value="1"/>
</dbReference>
<accession>A0AAE0YV63</accession>
<reference evidence="5" key="1">
    <citation type="journal article" date="2023" name="G3 (Bethesda)">
        <title>A reference genome for the long-term kleptoplast-retaining sea slug Elysia crispata morphotype clarki.</title>
        <authorList>
            <person name="Eastman K.E."/>
            <person name="Pendleton A.L."/>
            <person name="Shaikh M.A."/>
            <person name="Suttiyut T."/>
            <person name="Ogas R."/>
            <person name="Tomko P."/>
            <person name="Gavelis G."/>
            <person name="Widhalm J.R."/>
            <person name="Wisecaver J.H."/>
        </authorList>
    </citation>
    <scope>NUCLEOTIDE SEQUENCE</scope>
    <source>
        <strain evidence="5">ECLA1</strain>
    </source>
</reference>
<dbReference type="InterPro" id="IPR050373">
    <property type="entry name" value="Fibrinogen_C-term_domain"/>
</dbReference>
<evidence type="ECO:0000256" key="3">
    <source>
        <dbReference type="SAM" id="SignalP"/>
    </source>
</evidence>
<sequence>MSIFGVLATALLLTLMVGTTQSADVDFTLSRPKWKSPTFSVPCGVLRCEASSLSFNGDNSRTIRNMTLFKTQTSGPGRISNSNSNPRDLTVLASVSPTQSKLDQVSDGRRISGLLKDGQATLRVELLKQADCSAEYICQVQEVDTDGKELVTLSRLVQPQDKKLENTYETSLTSSLFVRLLSLLQGLDVKLAVMEKTSERLEDKLNSLERSWEDKTGTIKTEFQDKIYNLKKTLEDKVSTNFQKINDKLCQLESKLSAIDSDAIQQKVLTAIQSRVDVFFSKLLNASERTEETLNRTATLVTSFNTNNTKLQNNIMDRYQVLFDNVTTDVDDLLTRGRNLTSKIENNLIILKDDVDLRMQRLESSTNESVVESLASMETMTSELNSTLVDNIESVIVKLFMPQSCEKNTPILNRPFKSPYPVIYNSEILGVDTPILCDTETDGGGWIIIQRRSTGDVDFYRDWDTYKRGFGNLDTDFWLGNENVHIITSSGEYELRVELRYQGQSKFAVYDRFSLAGESDNYRITLGKYSGTAGDSLTRHNGDQFSTYDRDNDNRSGGNCAKTFTGAWWYDSCHTSNLNGKWQAVGHKGLDWYKFTRSKSVSFSEMKIRRVK</sequence>
<organism evidence="5 6">
    <name type="scientific">Elysia crispata</name>
    <name type="common">lettuce slug</name>
    <dbReference type="NCBI Taxonomy" id="231223"/>
    <lineage>
        <taxon>Eukaryota</taxon>
        <taxon>Metazoa</taxon>
        <taxon>Spiralia</taxon>
        <taxon>Lophotrochozoa</taxon>
        <taxon>Mollusca</taxon>
        <taxon>Gastropoda</taxon>
        <taxon>Heterobranchia</taxon>
        <taxon>Euthyneura</taxon>
        <taxon>Panpulmonata</taxon>
        <taxon>Sacoglossa</taxon>
        <taxon>Placobranchoidea</taxon>
        <taxon>Plakobranchidae</taxon>
        <taxon>Elysia</taxon>
    </lineage>
</organism>
<dbReference type="Gene3D" id="3.90.215.10">
    <property type="entry name" value="Gamma Fibrinogen, chain A, domain 1"/>
    <property type="match status" value="1"/>
</dbReference>
<evidence type="ECO:0000313" key="6">
    <source>
        <dbReference type="Proteomes" id="UP001283361"/>
    </source>
</evidence>
<feature type="domain" description="Fibrinogen C-terminal" evidence="4">
    <location>
        <begin position="396"/>
        <end position="612"/>
    </location>
</feature>
<dbReference type="AlphaFoldDB" id="A0AAE0YV63"/>
<dbReference type="EMBL" id="JAWDGP010005361">
    <property type="protein sequence ID" value="KAK3757465.1"/>
    <property type="molecule type" value="Genomic_DNA"/>
</dbReference>
<keyword evidence="1" id="KW-1015">Disulfide bond</keyword>
<dbReference type="SUPFAM" id="SSF56496">
    <property type="entry name" value="Fibrinogen C-terminal domain-like"/>
    <property type="match status" value="1"/>
</dbReference>
<dbReference type="Proteomes" id="UP001283361">
    <property type="component" value="Unassembled WGS sequence"/>
</dbReference>
<comment type="caution">
    <text evidence="5">The sequence shown here is derived from an EMBL/GenBank/DDBJ whole genome shotgun (WGS) entry which is preliminary data.</text>
</comment>
<protein>
    <recommendedName>
        <fullName evidence="4">Fibrinogen C-terminal domain-containing protein</fullName>
    </recommendedName>
</protein>
<evidence type="ECO:0000259" key="4">
    <source>
        <dbReference type="PROSITE" id="PS51406"/>
    </source>
</evidence>
<keyword evidence="3" id="KW-0732">Signal</keyword>
<dbReference type="PANTHER" id="PTHR19143">
    <property type="entry name" value="FIBRINOGEN/TENASCIN/ANGIOPOEITIN"/>
    <property type="match status" value="1"/>
</dbReference>
<evidence type="ECO:0000256" key="1">
    <source>
        <dbReference type="ARBA" id="ARBA00023157"/>
    </source>
</evidence>
<dbReference type="PROSITE" id="PS51406">
    <property type="entry name" value="FIBRINOGEN_C_2"/>
    <property type="match status" value="1"/>
</dbReference>
<dbReference type="PANTHER" id="PTHR19143:SF458">
    <property type="entry name" value="FIBRINOGEN C-TERMINAL DOMAIN-CONTAINING PROTEIN-RELATED"/>
    <property type="match status" value="1"/>
</dbReference>
<evidence type="ECO:0000256" key="2">
    <source>
        <dbReference type="SAM" id="Coils"/>
    </source>
</evidence>
<dbReference type="InterPro" id="IPR036056">
    <property type="entry name" value="Fibrinogen-like_C"/>
</dbReference>
<gene>
    <name evidence="5" type="ORF">RRG08_037821</name>
</gene>
<dbReference type="Pfam" id="PF00147">
    <property type="entry name" value="Fibrinogen_C"/>
    <property type="match status" value="1"/>
</dbReference>
<feature type="chain" id="PRO_5042007104" description="Fibrinogen C-terminal domain-containing protein" evidence="3">
    <location>
        <begin position="23"/>
        <end position="612"/>
    </location>
</feature>